<keyword evidence="8" id="KW-1185">Reference proteome</keyword>
<keyword evidence="3" id="KW-0808">Transferase</keyword>
<dbReference type="SUPFAM" id="SSF53335">
    <property type="entry name" value="S-adenosyl-L-methionine-dependent methyltransferases"/>
    <property type="match status" value="1"/>
</dbReference>
<evidence type="ECO:0000256" key="2">
    <source>
        <dbReference type="ARBA" id="ARBA00022603"/>
    </source>
</evidence>
<evidence type="ECO:0000313" key="7">
    <source>
        <dbReference type="Proteomes" id="UP000035579"/>
    </source>
</evidence>
<evidence type="ECO:0000313" key="5">
    <source>
        <dbReference type="EMBL" id="AKJ04033.1"/>
    </source>
</evidence>
<evidence type="ECO:0000313" key="6">
    <source>
        <dbReference type="EMBL" id="REG37884.1"/>
    </source>
</evidence>
<dbReference type="Gene3D" id="3.40.50.150">
    <property type="entry name" value="Vaccinia Virus protein VP39"/>
    <property type="match status" value="1"/>
</dbReference>
<dbReference type="GO" id="GO:0008168">
    <property type="term" value="F:methyltransferase activity"/>
    <property type="evidence" value="ECO:0007669"/>
    <property type="project" value="UniProtKB-UniRule"/>
</dbReference>
<dbReference type="EMBL" id="CP011509">
    <property type="protein sequence ID" value="AKJ04033.1"/>
    <property type="molecule type" value="Genomic_DNA"/>
</dbReference>
<dbReference type="NCBIfam" id="TIGR00027">
    <property type="entry name" value="mthyl_TIGR00027"/>
    <property type="match status" value="1"/>
</dbReference>
<dbReference type="InterPro" id="IPR011610">
    <property type="entry name" value="SAM_mthyl_Trfase_ML2640-like"/>
</dbReference>
<dbReference type="RefSeq" id="WP_053066747.1">
    <property type="nucleotide sequence ID" value="NZ_CP011509.1"/>
</dbReference>
<evidence type="ECO:0000256" key="3">
    <source>
        <dbReference type="ARBA" id="ARBA00022679"/>
    </source>
</evidence>
<evidence type="ECO:0000256" key="4">
    <source>
        <dbReference type="RuleBase" id="RU362030"/>
    </source>
</evidence>
<reference evidence="6 8" key="2">
    <citation type="submission" date="2018-08" db="EMBL/GenBank/DDBJ databases">
        <title>Genomic Encyclopedia of Archaeal and Bacterial Type Strains, Phase II (KMG-II): from individual species to whole genera.</title>
        <authorList>
            <person name="Goeker M."/>
        </authorList>
    </citation>
    <scope>NUCLEOTIDE SEQUENCE [LARGE SCALE GENOMIC DNA]</scope>
    <source>
        <strain evidence="6 8">DSM 2261</strain>
    </source>
</reference>
<evidence type="ECO:0000256" key="1">
    <source>
        <dbReference type="ARBA" id="ARBA00008138"/>
    </source>
</evidence>
<dbReference type="Pfam" id="PF04072">
    <property type="entry name" value="LCM"/>
    <property type="match status" value="1"/>
</dbReference>
<dbReference type="Proteomes" id="UP000035579">
    <property type="component" value="Chromosome"/>
</dbReference>
<dbReference type="InterPro" id="IPR007213">
    <property type="entry name" value="Ppm1/Ppm2/Tcmp"/>
</dbReference>
<dbReference type="Proteomes" id="UP000256345">
    <property type="component" value="Unassembled WGS sequence"/>
</dbReference>
<protein>
    <recommendedName>
        <fullName evidence="4">S-adenosyl-L-methionine-dependent methyltransferase</fullName>
        <ecNumber evidence="4">2.1.1.-</ecNumber>
    </recommendedName>
</protein>
<accession>A0AAC8TFJ6</accession>
<comment type="similarity">
    <text evidence="1 4">Belongs to the UPF0677 family.</text>
</comment>
<comment type="function">
    <text evidence="4">Exhibits S-adenosyl-L-methionine-dependent methyltransferase activity.</text>
</comment>
<dbReference type="PANTHER" id="PTHR43619:SF2">
    <property type="entry name" value="S-ADENOSYL-L-METHIONINE-DEPENDENT METHYLTRANSFERASES SUPERFAMILY PROTEIN"/>
    <property type="match status" value="1"/>
</dbReference>
<sequence>MHPRIAAGVFYLLSFLLLPVTQLGYVLWVGGLLARRGSGVSGTAQGPLSARWFNHMLGTRKDEPTERLMRVLPGVPPLAPRLVAGPMLLAHRLTGYVPRAFRYPFEGEVSPLHQASARITFFDAAVDRHLADFDQFVILGAGFDTRAFRLPKNRAIRAFEVDMPKTQALKREMVKAAGIDSERVTFVAADFEKEGWLERLVAAGFDVGKPALFLWEGVLMYLERQAVEDTLRKIARTARGSVVAFDYFTTEVLESQALYWRLARMGTRANGEPLKFGIESRPPVSERVAELLRSCGLSPGEHQTLGRETEGTRAWGGFATAVVK</sequence>
<organism evidence="5 7">
    <name type="scientific">Archangium gephyra</name>
    <dbReference type="NCBI Taxonomy" id="48"/>
    <lineage>
        <taxon>Bacteria</taxon>
        <taxon>Pseudomonadati</taxon>
        <taxon>Myxococcota</taxon>
        <taxon>Myxococcia</taxon>
        <taxon>Myxococcales</taxon>
        <taxon>Cystobacterineae</taxon>
        <taxon>Archangiaceae</taxon>
        <taxon>Archangium</taxon>
    </lineage>
</organism>
<proteinExistence type="inferred from homology"/>
<name>A0AAC8TFJ6_9BACT</name>
<dbReference type="EC" id="2.1.1.-" evidence="4"/>
<dbReference type="GO" id="GO:0032259">
    <property type="term" value="P:methylation"/>
    <property type="evidence" value="ECO:0007669"/>
    <property type="project" value="UniProtKB-KW"/>
</dbReference>
<keyword evidence="4" id="KW-0949">S-adenosyl-L-methionine</keyword>
<dbReference type="AlphaFoldDB" id="A0AAC8TFJ6"/>
<evidence type="ECO:0000313" key="8">
    <source>
        <dbReference type="Proteomes" id="UP000256345"/>
    </source>
</evidence>
<dbReference type="EMBL" id="QUMU01000001">
    <property type="protein sequence ID" value="REG37884.1"/>
    <property type="molecule type" value="Genomic_DNA"/>
</dbReference>
<reference evidence="5 7" key="1">
    <citation type="submission" date="2015-05" db="EMBL/GenBank/DDBJ databases">
        <title>Genome assembly of Archangium gephyra DSM 2261.</title>
        <authorList>
            <person name="Sharma G."/>
            <person name="Subramanian S."/>
        </authorList>
    </citation>
    <scope>NUCLEOTIDE SEQUENCE [LARGE SCALE GENOMIC DNA]</scope>
    <source>
        <strain evidence="5 7">DSM 2261</strain>
    </source>
</reference>
<keyword evidence="2 4" id="KW-0489">Methyltransferase</keyword>
<dbReference type="InterPro" id="IPR029063">
    <property type="entry name" value="SAM-dependent_MTases_sf"/>
</dbReference>
<gene>
    <name evidence="5" type="ORF">AA314_05659</name>
    <name evidence="6" type="ORF">ATI61_101871</name>
</gene>
<dbReference type="PANTHER" id="PTHR43619">
    <property type="entry name" value="S-ADENOSYL-L-METHIONINE-DEPENDENT METHYLTRANSFERASE YKTD-RELATED"/>
    <property type="match status" value="1"/>
</dbReference>
<dbReference type="KEGG" id="age:AA314_05659"/>